<name>A0ABU1PW22_9PSEU</name>
<keyword evidence="2" id="KW-1185">Reference proteome</keyword>
<accession>A0ABU1PW22</accession>
<protein>
    <submittedName>
        <fullName evidence="1">Uncharacterized protein</fullName>
    </submittedName>
</protein>
<dbReference type="Proteomes" id="UP001268819">
    <property type="component" value="Unassembled WGS sequence"/>
</dbReference>
<gene>
    <name evidence="1" type="ORF">J2S66_003229</name>
</gene>
<dbReference type="RefSeq" id="WP_310307879.1">
    <property type="nucleotide sequence ID" value="NZ_BAAAXB010000001.1"/>
</dbReference>
<sequence>MTEPAEQTMPGPPWTREEFTGLMRELAVCEAPRLFALVEEYGEGQDARVAGYGLAYEDRADVNSVEGGFQLHSQSAESARTLFEISSRSTGAALVHVVWLSEGGAAVQQS</sequence>
<reference evidence="1 2" key="1">
    <citation type="submission" date="2023-07" db="EMBL/GenBank/DDBJ databases">
        <title>Sequencing the genomes of 1000 actinobacteria strains.</title>
        <authorList>
            <person name="Klenk H.-P."/>
        </authorList>
    </citation>
    <scope>NUCLEOTIDE SEQUENCE [LARGE SCALE GENOMIC DNA]</scope>
    <source>
        <strain evidence="1 2">DSM 43749</strain>
    </source>
</reference>
<organism evidence="1 2">
    <name type="scientific">Saccharothrix longispora</name>
    <dbReference type="NCBI Taxonomy" id="33920"/>
    <lineage>
        <taxon>Bacteria</taxon>
        <taxon>Bacillati</taxon>
        <taxon>Actinomycetota</taxon>
        <taxon>Actinomycetes</taxon>
        <taxon>Pseudonocardiales</taxon>
        <taxon>Pseudonocardiaceae</taxon>
        <taxon>Saccharothrix</taxon>
    </lineage>
</organism>
<proteinExistence type="predicted"/>
<evidence type="ECO:0000313" key="2">
    <source>
        <dbReference type="Proteomes" id="UP001268819"/>
    </source>
</evidence>
<evidence type="ECO:0000313" key="1">
    <source>
        <dbReference type="EMBL" id="MDR6594845.1"/>
    </source>
</evidence>
<comment type="caution">
    <text evidence="1">The sequence shown here is derived from an EMBL/GenBank/DDBJ whole genome shotgun (WGS) entry which is preliminary data.</text>
</comment>
<dbReference type="EMBL" id="JAVDSG010000001">
    <property type="protein sequence ID" value="MDR6594845.1"/>
    <property type="molecule type" value="Genomic_DNA"/>
</dbReference>